<dbReference type="PANTHER" id="PTHR43537">
    <property type="entry name" value="TRANSCRIPTIONAL REGULATOR, GNTR FAMILY"/>
    <property type="match status" value="1"/>
</dbReference>
<name>A0ABP8J7S0_9MICO</name>
<dbReference type="InterPro" id="IPR036390">
    <property type="entry name" value="WH_DNA-bd_sf"/>
</dbReference>
<dbReference type="SMART" id="SM00895">
    <property type="entry name" value="FCD"/>
    <property type="match status" value="1"/>
</dbReference>
<dbReference type="SUPFAM" id="SSF46785">
    <property type="entry name" value="Winged helix' DNA-binding domain"/>
    <property type="match status" value="1"/>
</dbReference>
<evidence type="ECO:0000256" key="1">
    <source>
        <dbReference type="ARBA" id="ARBA00023015"/>
    </source>
</evidence>
<dbReference type="PROSITE" id="PS50949">
    <property type="entry name" value="HTH_GNTR"/>
    <property type="match status" value="1"/>
</dbReference>
<dbReference type="InterPro" id="IPR008920">
    <property type="entry name" value="TF_FadR/GntR_C"/>
</dbReference>
<dbReference type="InterPro" id="IPR036388">
    <property type="entry name" value="WH-like_DNA-bd_sf"/>
</dbReference>
<dbReference type="PANTHER" id="PTHR43537:SF5">
    <property type="entry name" value="UXU OPERON TRANSCRIPTIONAL REGULATOR"/>
    <property type="match status" value="1"/>
</dbReference>
<dbReference type="SMART" id="SM00345">
    <property type="entry name" value="HTH_GNTR"/>
    <property type="match status" value="1"/>
</dbReference>
<proteinExistence type="predicted"/>
<dbReference type="EMBL" id="BAABGL010000004">
    <property type="protein sequence ID" value="GAA4386527.1"/>
    <property type="molecule type" value="Genomic_DNA"/>
</dbReference>
<reference evidence="6" key="1">
    <citation type="journal article" date="2019" name="Int. J. Syst. Evol. Microbiol.">
        <title>The Global Catalogue of Microorganisms (GCM) 10K type strain sequencing project: providing services to taxonomists for standard genome sequencing and annotation.</title>
        <authorList>
            <consortium name="The Broad Institute Genomics Platform"/>
            <consortium name="The Broad Institute Genome Sequencing Center for Infectious Disease"/>
            <person name="Wu L."/>
            <person name="Ma J."/>
        </authorList>
    </citation>
    <scope>NUCLEOTIDE SEQUENCE [LARGE SCALE GENOMIC DNA]</scope>
    <source>
        <strain evidence="6">JCM 17808</strain>
    </source>
</reference>
<evidence type="ECO:0000256" key="3">
    <source>
        <dbReference type="ARBA" id="ARBA00023163"/>
    </source>
</evidence>
<gene>
    <name evidence="5" type="ORF">GCM10023167_09570</name>
</gene>
<keyword evidence="1" id="KW-0805">Transcription regulation</keyword>
<accession>A0ABP8J7S0</accession>
<evidence type="ECO:0000259" key="4">
    <source>
        <dbReference type="PROSITE" id="PS50949"/>
    </source>
</evidence>
<dbReference type="Gene3D" id="1.10.10.10">
    <property type="entry name" value="Winged helix-like DNA-binding domain superfamily/Winged helix DNA-binding domain"/>
    <property type="match status" value="1"/>
</dbReference>
<evidence type="ECO:0000256" key="2">
    <source>
        <dbReference type="ARBA" id="ARBA00023125"/>
    </source>
</evidence>
<sequence>MSAQPGPSPNARQYALTALRERISAGLWEPGEKVNEQELAATLGVSRNTLREAFAALSGDGIITRVPNRGVFISSPGIADVRDIYGARAALEPAALQWGRDLDVGLLAQIVTAAEEARGRGDRHAVADANQRFHREIVAGLGSPALDETMARLLARMRLVFVRVLAAEPDFHAPYVDENRQVVGLLQARERAEAAGLLRTMIMRTGDRLADLLR</sequence>
<dbReference type="CDD" id="cd07377">
    <property type="entry name" value="WHTH_GntR"/>
    <property type="match status" value="1"/>
</dbReference>
<evidence type="ECO:0000313" key="5">
    <source>
        <dbReference type="EMBL" id="GAA4386527.1"/>
    </source>
</evidence>
<dbReference type="PRINTS" id="PR00035">
    <property type="entry name" value="HTHGNTR"/>
</dbReference>
<dbReference type="Proteomes" id="UP001500642">
    <property type="component" value="Unassembled WGS sequence"/>
</dbReference>
<dbReference type="Gene3D" id="1.20.120.530">
    <property type="entry name" value="GntR ligand-binding domain-like"/>
    <property type="match status" value="1"/>
</dbReference>
<dbReference type="Pfam" id="PF07729">
    <property type="entry name" value="FCD"/>
    <property type="match status" value="1"/>
</dbReference>
<protein>
    <submittedName>
        <fullName evidence="5">GntR family transcriptional regulator</fullName>
    </submittedName>
</protein>
<dbReference type="SUPFAM" id="SSF48008">
    <property type="entry name" value="GntR ligand-binding domain-like"/>
    <property type="match status" value="1"/>
</dbReference>
<dbReference type="RefSeq" id="WP_345030301.1">
    <property type="nucleotide sequence ID" value="NZ_BAABGL010000004.1"/>
</dbReference>
<evidence type="ECO:0000313" key="6">
    <source>
        <dbReference type="Proteomes" id="UP001500642"/>
    </source>
</evidence>
<keyword evidence="6" id="KW-1185">Reference proteome</keyword>
<keyword evidence="2" id="KW-0238">DNA-binding</keyword>
<dbReference type="InterPro" id="IPR000524">
    <property type="entry name" value="Tscrpt_reg_HTH_GntR"/>
</dbReference>
<organism evidence="5 6">
    <name type="scientific">Brevibacterium pityocampae</name>
    <dbReference type="NCBI Taxonomy" id="506594"/>
    <lineage>
        <taxon>Bacteria</taxon>
        <taxon>Bacillati</taxon>
        <taxon>Actinomycetota</taxon>
        <taxon>Actinomycetes</taxon>
        <taxon>Micrococcales</taxon>
        <taxon>Brevibacteriaceae</taxon>
        <taxon>Brevibacterium</taxon>
    </lineage>
</organism>
<feature type="domain" description="HTH gntR-type" evidence="4">
    <location>
        <begin position="9"/>
        <end position="76"/>
    </location>
</feature>
<dbReference type="InterPro" id="IPR011711">
    <property type="entry name" value="GntR_C"/>
</dbReference>
<dbReference type="Pfam" id="PF00392">
    <property type="entry name" value="GntR"/>
    <property type="match status" value="1"/>
</dbReference>
<comment type="caution">
    <text evidence="5">The sequence shown here is derived from an EMBL/GenBank/DDBJ whole genome shotgun (WGS) entry which is preliminary data.</text>
</comment>
<keyword evidence="3" id="KW-0804">Transcription</keyword>